<name>A0ABR7UE63_9BRAD</name>
<dbReference type="PANTHER" id="PTHR42879:SF2">
    <property type="entry name" value="3-OXOACYL-[ACYL-CARRIER-PROTEIN] REDUCTASE FABG"/>
    <property type="match status" value="1"/>
</dbReference>
<organism evidence="2 3">
    <name type="scientific">Bradyrhizobium campsiandrae</name>
    <dbReference type="NCBI Taxonomy" id="1729892"/>
    <lineage>
        <taxon>Bacteria</taxon>
        <taxon>Pseudomonadati</taxon>
        <taxon>Pseudomonadota</taxon>
        <taxon>Alphaproteobacteria</taxon>
        <taxon>Hyphomicrobiales</taxon>
        <taxon>Nitrobacteraceae</taxon>
        <taxon>Bradyrhizobium</taxon>
    </lineage>
</organism>
<dbReference type="PRINTS" id="PR00080">
    <property type="entry name" value="SDRFAMILY"/>
</dbReference>
<dbReference type="PRINTS" id="PR00081">
    <property type="entry name" value="GDHRDH"/>
</dbReference>
<gene>
    <name evidence="2" type="ORF">HA482_28985</name>
</gene>
<dbReference type="Gene3D" id="3.40.50.720">
    <property type="entry name" value="NAD(P)-binding Rossmann-like Domain"/>
    <property type="match status" value="1"/>
</dbReference>
<dbReference type="Proteomes" id="UP000639516">
    <property type="component" value="Unassembled WGS sequence"/>
</dbReference>
<dbReference type="CDD" id="cd05233">
    <property type="entry name" value="SDR_c"/>
    <property type="match status" value="1"/>
</dbReference>
<proteinExistence type="inferred from homology"/>
<protein>
    <submittedName>
        <fullName evidence="2">SDR family oxidoreductase</fullName>
    </submittedName>
</protein>
<dbReference type="InterPro" id="IPR036291">
    <property type="entry name" value="NAD(P)-bd_dom_sf"/>
</dbReference>
<dbReference type="Pfam" id="PF13561">
    <property type="entry name" value="adh_short_C2"/>
    <property type="match status" value="1"/>
</dbReference>
<sequence>MKFKGKTVVVTGAASGIGLATAKAFAEVGAQVALTDINADAGERAANDLKSTGDVRFMRLDVTDPDSAESLANRIETELGRLDVLVNAAGWDVIEPFINNTREYWAKIVGLNFMGPVQVTRAMLPLLFASNSGRIVNVASDAGRVGSFGETVYAGAKGGVIAFTKSLAREVTRQNVRVNCVCPGPTDTPLFASQSEKARIALANAIPMKRVAKPSEIADAVLFFASDRSSFITGQVLSVSGGLTMVG</sequence>
<dbReference type="NCBIfam" id="NF005559">
    <property type="entry name" value="PRK07231.1"/>
    <property type="match status" value="1"/>
</dbReference>
<evidence type="ECO:0000256" key="1">
    <source>
        <dbReference type="ARBA" id="ARBA00006484"/>
    </source>
</evidence>
<dbReference type="RefSeq" id="WP_188107545.1">
    <property type="nucleotide sequence ID" value="NZ_JAANIH010000082.1"/>
</dbReference>
<dbReference type="PROSITE" id="PS00061">
    <property type="entry name" value="ADH_SHORT"/>
    <property type="match status" value="1"/>
</dbReference>
<dbReference type="InterPro" id="IPR050259">
    <property type="entry name" value="SDR"/>
</dbReference>
<evidence type="ECO:0000313" key="3">
    <source>
        <dbReference type="Proteomes" id="UP000639516"/>
    </source>
</evidence>
<evidence type="ECO:0000313" key="2">
    <source>
        <dbReference type="EMBL" id="MBC9982249.1"/>
    </source>
</evidence>
<reference evidence="2 3" key="1">
    <citation type="journal article" date="2020" name="Arch. Microbiol.">
        <title>Bradyrhizobium campsiandrae sp. nov., a nitrogen-fixing bacterial strain isolated from a native leguminous tree from the Amazon adapted to flooded conditions.</title>
        <authorList>
            <person name="Cabral Michel D."/>
            <person name="Martins da Costa E."/>
            <person name="Azarias Guimaraes A."/>
            <person name="Soares de Carvalho T."/>
            <person name="Santos de Castro Caputo P."/>
            <person name="Willems A."/>
            <person name="de Souza Moreira F.M."/>
        </authorList>
    </citation>
    <scope>NUCLEOTIDE SEQUENCE [LARGE SCALE GENOMIC DNA]</scope>
    <source>
        <strain evidence="3">INPA 384B</strain>
    </source>
</reference>
<dbReference type="SUPFAM" id="SSF51735">
    <property type="entry name" value="NAD(P)-binding Rossmann-fold domains"/>
    <property type="match status" value="1"/>
</dbReference>
<dbReference type="PANTHER" id="PTHR42879">
    <property type="entry name" value="3-OXOACYL-(ACYL-CARRIER-PROTEIN) REDUCTASE"/>
    <property type="match status" value="1"/>
</dbReference>
<accession>A0ABR7UE63</accession>
<dbReference type="InterPro" id="IPR002347">
    <property type="entry name" value="SDR_fam"/>
</dbReference>
<dbReference type="EMBL" id="JAATTO010000047">
    <property type="protein sequence ID" value="MBC9982249.1"/>
    <property type="molecule type" value="Genomic_DNA"/>
</dbReference>
<dbReference type="InterPro" id="IPR020904">
    <property type="entry name" value="Sc_DH/Rdtase_CS"/>
</dbReference>
<comment type="similarity">
    <text evidence="1">Belongs to the short-chain dehydrogenases/reductases (SDR) family.</text>
</comment>
<keyword evidence="3" id="KW-1185">Reference proteome</keyword>
<comment type="caution">
    <text evidence="2">The sequence shown here is derived from an EMBL/GenBank/DDBJ whole genome shotgun (WGS) entry which is preliminary data.</text>
</comment>